<dbReference type="OMA" id="QSEHIHR"/>
<dbReference type="Proteomes" id="UP000025227">
    <property type="component" value="Unplaced"/>
</dbReference>
<feature type="transmembrane region" description="Helical" evidence="2">
    <location>
        <begin position="147"/>
        <end position="169"/>
    </location>
</feature>
<feature type="transmembrane region" description="Helical" evidence="2">
    <location>
        <begin position="199"/>
        <end position="216"/>
    </location>
</feature>
<dbReference type="Gene3D" id="1.20.1070.10">
    <property type="entry name" value="Rhodopsin 7-helix transmembrane proteins"/>
    <property type="match status" value="1"/>
</dbReference>
<evidence type="ECO:0000256" key="2">
    <source>
        <dbReference type="SAM" id="Phobius"/>
    </source>
</evidence>
<evidence type="ECO:0000313" key="4">
    <source>
        <dbReference type="WBParaSite" id="HCON_00107090-00001"/>
    </source>
</evidence>
<evidence type="ECO:0000313" key="3">
    <source>
        <dbReference type="Proteomes" id="UP000025227"/>
    </source>
</evidence>
<protein>
    <submittedName>
        <fullName evidence="4">G_PROTEIN_RECEP_F1_2 domain-containing protein</fullName>
    </submittedName>
</protein>
<dbReference type="PANTHER" id="PTHR23360">
    <property type="entry name" value="G-PROTEIN COUPLED RECEPTORS FAMILY 1 PROFILE DOMAIN-CONTAINING PROTEIN-RELATED"/>
    <property type="match status" value="1"/>
</dbReference>
<feature type="transmembrane region" description="Helical" evidence="2">
    <location>
        <begin position="25"/>
        <end position="45"/>
    </location>
</feature>
<proteinExistence type="predicted"/>
<dbReference type="InterPro" id="IPR047130">
    <property type="entry name" value="7TM_GPCR_Srsx_nematod"/>
</dbReference>
<dbReference type="InterPro" id="IPR019424">
    <property type="entry name" value="7TM_GPCR_Srsx"/>
</dbReference>
<dbReference type="Pfam" id="PF10320">
    <property type="entry name" value="7TM_GPCR_Srsx"/>
    <property type="match status" value="1"/>
</dbReference>
<feature type="transmembrane region" description="Helical" evidence="2">
    <location>
        <begin position="237"/>
        <end position="263"/>
    </location>
</feature>
<dbReference type="PANTHER" id="PTHR23360:SF29">
    <property type="entry name" value="G_PROTEIN_RECEP_F1_2 DOMAIN-CONTAINING PROTEIN"/>
    <property type="match status" value="1"/>
</dbReference>
<evidence type="ECO:0000256" key="1">
    <source>
        <dbReference type="SAM" id="MobiDB-lite"/>
    </source>
</evidence>
<dbReference type="AlphaFoldDB" id="A0A7I4YIR8"/>
<keyword evidence="3" id="KW-1185">Reference proteome</keyword>
<feature type="region of interest" description="Disordered" evidence="1">
    <location>
        <begin position="319"/>
        <end position="341"/>
    </location>
</feature>
<keyword evidence="2" id="KW-0472">Membrane</keyword>
<dbReference type="OrthoDB" id="5876466at2759"/>
<keyword evidence="2" id="KW-1133">Transmembrane helix</keyword>
<keyword evidence="2" id="KW-0812">Transmembrane</keyword>
<dbReference type="WBParaSite" id="HCON_00107090-00001">
    <property type="protein sequence ID" value="HCON_00107090-00001"/>
    <property type="gene ID" value="HCON_00107090"/>
</dbReference>
<feature type="transmembrane region" description="Helical" evidence="2">
    <location>
        <begin position="275"/>
        <end position="293"/>
    </location>
</feature>
<sequence>MEGDPVNGELREDSFFIELMGYHKINIELGAICAVFSMILIWFLVTSKEFRRNRKLIITLAVADTFNCVGILLMGMNRHVLYGSVLQSGRYGSETSWTCARQPWLLVKTIGDVWPPIVQCFMGTEQLFAAITCAAPNKRQNKSRSDILVVTSIIFVIAVVGTGYTLAFISRSNGNVKYYCGRKATFGKKFSSLIYTHNIIGYASGVVLNLFALLKARKVKGKCLIVSMHQSEHIHRIRSCLIVSILATILVSIPNCLSIVSVLVGSVRDRISKPAVWATCVCSGVNLFVYLVIDREFRQHVTTLWKGQKATIFCTEGEQEESSQPLSPPPNYQFRGKSRSC</sequence>
<organism evidence="3 4">
    <name type="scientific">Haemonchus contortus</name>
    <name type="common">Barber pole worm</name>
    <dbReference type="NCBI Taxonomy" id="6289"/>
    <lineage>
        <taxon>Eukaryota</taxon>
        <taxon>Metazoa</taxon>
        <taxon>Ecdysozoa</taxon>
        <taxon>Nematoda</taxon>
        <taxon>Chromadorea</taxon>
        <taxon>Rhabditida</taxon>
        <taxon>Rhabditina</taxon>
        <taxon>Rhabditomorpha</taxon>
        <taxon>Strongyloidea</taxon>
        <taxon>Trichostrongylidae</taxon>
        <taxon>Haemonchus</taxon>
    </lineage>
</organism>
<reference evidence="4" key="1">
    <citation type="submission" date="2020-12" db="UniProtKB">
        <authorList>
            <consortium name="WormBaseParasite"/>
        </authorList>
    </citation>
    <scope>IDENTIFICATION</scope>
    <source>
        <strain evidence="4">MHco3</strain>
    </source>
</reference>
<accession>A0A7I4YIR8</accession>
<name>A0A7I4YIR8_HAECO</name>